<sequence length="55" mass="5832">EVVYSLFACRDSDLLGRVCPVAAGLPSAVERSPLLAESLCDGRLPQQWQADSALG</sequence>
<feature type="non-terminal residue" evidence="1">
    <location>
        <position position="1"/>
    </location>
</feature>
<organism evidence="1 2">
    <name type="scientific">Saguinus oedipus</name>
    <name type="common">Cotton-top tamarin</name>
    <name type="synonym">Oedipomidas oedipus</name>
    <dbReference type="NCBI Taxonomy" id="9490"/>
    <lineage>
        <taxon>Eukaryota</taxon>
        <taxon>Metazoa</taxon>
        <taxon>Chordata</taxon>
        <taxon>Craniata</taxon>
        <taxon>Vertebrata</taxon>
        <taxon>Euteleostomi</taxon>
        <taxon>Mammalia</taxon>
        <taxon>Eutheria</taxon>
        <taxon>Euarchontoglires</taxon>
        <taxon>Primates</taxon>
        <taxon>Haplorrhini</taxon>
        <taxon>Platyrrhini</taxon>
        <taxon>Cebidae</taxon>
        <taxon>Callitrichinae</taxon>
        <taxon>Saguinus</taxon>
    </lineage>
</organism>
<protein>
    <submittedName>
        <fullName evidence="1">Uncharacterized protein</fullName>
    </submittedName>
</protein>
<gene>
    <name evidence="1" type="ORF">P7K49_040382</name>
</gene>
<accession>A0ABQ9T9R2</accession>
<dbReference type="EMBL" id="JASSZA010000229">
    <property type="protein sequence ID" value="KAK2081482.1"/>
    <property type="molecule type" value="Genomic_DNA"/>
</dbReference>
<proteinExistence type="predicted"/>
<feature type="non-terminal residue" evidence="1">
    <location>
        <position position="55"/>
    </location>
</feature>
<name>A0ABQ9T9R2_SAGOE</name>
<reference evidence="1 2" key="1">
    <citation type="submission" date="2023-05" db="EMBL/GenBank/DDBJ databases">
        <title>B98-5 Cell Line De Novo Hybrid Assembly: An Optical Mapping Approach.</title>
        <authorList>
            <person name="Kananen K."/>
            <person name="Auerbach J.A."/>
            <person name="Kautto E."/>
            <person name="Blachly J.S."/>
        </authorList>
    </citation>
    <scope>NUCLEOTIDE SEQUENCE [LARGE SCALE GENOMIC DNA]</scope>
    <source>
        <strain evidence="1">B95-8</strain>
        <tissue evidence="1">Cell line</tissue>
    </source>
</reference>
<evidence type="ECO:0000313" key="2">
    <source>
        <dbReference type="Proteomes" id="UP001266305"/>
    </source>
</evidence>
<evidence type="ECO:0000313" key="1">
    <source>
        <dbReference type="EMBL" id="KAK2081482.1"/>
    </source>
</evidence>
<comment type="caution">
    <text evidence="1">The sequence shown here is derived from an EMBL/GenBank/DDBJ whole genome shotgun (WGS) entry which is preliminary data.</text>
</comment>
<keyword evidence="2" id="KW-1185">Reference proteome</keyword>
<dbReference type="Proteomes" id="UP001266305">
    <property type="component" value="Unassembled WGS sequence"/>
</dbReference>